<dbReference type="GO" id="GO:0016491">
    <property type="term" value="F:oxidoreductase activity"/>
    <property type="evidence" value="ECO:0007669"/>
    <property type="project" value="UniProtKB-KW"/>
</dbReference>
<protein>
    <submittedName>
        <fullName evidence="6">Fatty acid desaturase</fullName>
        <ecNumber evidence="6">1.14.19.-</ecNumber>
    </submittedName>
</protein>
<dbReference type="AlphaFoldDB" id="A0AAW9QZ17"/>
<dbReference type="EMBL" id="JBAFSM010000036">
    <property type="protein sequence ID" value="MEG3438891.1"/>
    <property type="molecule type" value="Genomic_DNA"/>
</dbReference>
<dbReference type="InterPro" id="IPR005804">
    <property type="entry name" value="FA_desaturase_dom"/>
</dbReference>
<feature type="transmembrane region" description="Helical" evidence="4">
    <location>
        <begin position="95"/>
        <end position="116"/>
    </location>
</feature>
<evidence type="ECO:0000313" key="7">
    <source>
        <dbReference type="Proteomes" id="UP001328733"/>
    </source>
</evidence>
<keyword evidence="7" id="KW-1185">Reference proteome</keyword>
<dbReference type="Proteomes" id="UP001328733">
    <property type="component" value="Unassembled WGS sequence"/>
</dbReference>
<evidence type="ECO:0000256" key="2">
    <source>
        <dbReference type="ARBA" id="ARBA00008749"/>
    </source>
</evidence>
<dbReference type="EC" id="1.14.19.-" evidence="6"/>
<dbReference type="CDD" id="cd03507">
    <property type="entry name" value="Delta12-FADS-like"/>
    <property type="match status" value="1"/>
</dbReference>
<reference evidence="6 7" key="1">
    <citation type="submission" date="2024-01" db="EMBL/GenBank/DDBJ databases">
        <title>Genomic insights into the taxonomy and metabolism of the cyanobacterium Pannus brasiliensis CCIBt3594.</title>
        <authorList>
            <person name="Machado M."/>
            <person name="Botero N.B."/>
            <person name="Andreote A.P.D."/>
            <person name="Feitosa A.M.T."/>
            <person name="Popin R."/>
            <person name="Sivonen K."/>
            <person name="Fiore M.F."/>
        </authorList>
    </citation>
    <scope>NUCLEOTIDE SEQUENCE [LARGE SCALE GENOMIC DNA]</scope>
    <source>
        <strain evidence="6 7">CCIBt3594</strain>
    </source>
</reference>
<organism evidence="6 7">
    <name type="scientific">Pannus brasiliensis CCIBt3594</name>
    <dbReference type="NCBI Taxonomy" id="1427578"/>
    <lineage>
        <taxon>Bacteria</taxon>
        <taxon>Bacillati</taxon>
        <taxon>Cyanobacteriota</taxon>
        <taxon>Cyanophyceae</taxon>
        <taxon>Oscillatoriophycideae</taxon>
        <taxon>Chroococcales</taxon>
        <taxon>Microcystaceae</taxon>
        <taxon>Pannus</taxon>
    </lineage>
</organism>
<comment type="similarity">
    <text evidence="2">Belongs to the fatty acid desaturase type 2 family.</text>
</comment>
<comment type="caution">
    <text evidence="6">The sequence shown here is derived from an EMBL/GenBank/DDBJ whole genome shotgun (WGS) entry which is preliminary data.</text>
</comment>
<comment type="cofactor">
    <cofactor evidence="1">
        <name>Fe(2+)</name>
        <dbReference type="ChEBI" id="CHEBI:29033"/>
    </cofactor>
</comment>
<keyword evidence="4" id="KW-0812">Transmembrane</keyword>
<dbReference type="GO" id="GO:0006629">
    <property type="term" value="P:lipid metabolic process"/>
    <property type="evidence" value="ECO:0007669"/>
    <property type="project" value="InterPro"/>
</dbReference>
<evidence type="ECO:0000256" key="1">
    <source>
        <dbReference type="ARBA" id="ARBA00001954"/>
    </source>
</evidence>
<keyword evidence="6" id="KW-0560">Oxidoreductase</keyword>
<dbReference type="InterPro" id="IPR012171">
    <property type="entry name" value="Fatty_acid_desaturase"/>
</dbReference>
<evidence type="ECO:0000256" key="4">
    <source>
        <dbReference type="SAM" id="Phobius"/>
    </source>
</evidence>
<keyword evidence="3" id="KW-0408">Iron</keyword>
<proteinExistence type="inferred from homology"/>
<keyword evidence="4" id="KW-1133">Transmembrane helix</keyword>
<evidence type="ECO:0000256" key="3">
    <source>
        <dbReference type="ARBA" id="ARBA00023004"/>
    </source>
</evidence>
<accession>A0AAW9QZ17</accession>
<evidence type="ECO:0000259" key="5">
    <source>
        <dbReference type="Pfam" id="PF00487"/>
    </source>
</evidence>
<sequence length="376" mass="44654">MVKPEIDRELVERFPPVPVDTLPSLFTGDFMTATTDKFNEQLIPSIEPNFTLRDIIKTIPKEYFQKDRARAWFTVFWNVLAVIAGYASIAFSPWYLLPLAWIFTGTALTGFFVIAHDCGHRSFANRRWVNDLVGHTLLLPLIYPFHCWRFLHDRHHAKTNMVTVDNAWDPWELEAYQKSNAVVRIFYQAIRGRLWWIGSIFHWAILHFNLDQFKPNEKEKARFSMLVVVVFSVFFFPTLIYFTGIWGLVNFWLMPWLVYHFWMSTFTLVHHTDPDIQFAYPEQWNEGKAQLEGTVHCTYPRWVEILCHDINVHIPHHISTAIPSYNLRKVHASLQENWGSHLRETRFSWSMMKRIVDRCHIFDPDTAYKTFKEVRQ</sequence>
<gene>
    <name evidence="6" type="ORF">V0288_17315</name>
</gene>
<feature type="domain" description="Fatty acid desaturase" evidence="5">
    <location>
        <begin position="93"/>
        <end position="345"/>
    </location>
</feature>
<feature type="transmembrane region" description="Helical" evidence="4">
    <location>
        <begin position="71"/>
        <end position="89"/>
    </location>
</feature>
<keyword evidence="4" id="KW-0472">Membrane</keyword>
<feature type="transmembrane region" description="Helical" evidence="4">
    <location>
        <begin position="223"/>
        <end position="243"/>
    </location>
</feature>
<dbReference type="PANTHER" id="PTHR32100">
    <property type="entry name" value="OMEGA-6 FATTY ACID DESATURASE, CHLOROPLASTIC"/>
    <property type="match status" value="1"/>
</dbReference>
<dbReference type="Pfam" id="PF00487">
    <property type="entry name" value="FA_desaturase"/>
    <property type="match status" value="1"/>
</dbReference>
<evidence type="ECO:0000313" key="6">
    <source>
        <dbReference type="EMBL" id="MEG3438891.1"/>
    </source>
</evidence>
<name>A0AAW9QZ17_9CHRO</name>